<feature type="chain" id="PRO_5045943263" description="DUF7738 domain-containing protein" evidence="1">
    <location>
        <begin position="22"/>
        <end position="283"/>
    </location>
</feature>
<comment type="caution">
    <text evidence="3">The sequence shown here is derived from an EMBL/GenBank/DDBJ whole genome shotgun (WGS) entry which is preliminary data.</text>
</comment>
<name>A0ABP9A2S4_9FLAO</name>
<keyword evidence="1" id="KW-0732">Signal</keyword>
<dbReference type="Pfam" id="PF24880">
    <property type="entry name" value="DUF7738"/>
    <property type="match status" value="1"/>
</dbReference>
<reference evidence="4" key="1">
    <citation type="journal article" date="2019" name="Int. J. Syst. Evol. Microbiol.">
        <title>The Global Catalogue of Microorganisms (GCM) 10K type strain sequencing project: providing services to taxonomists for standard genome sequencing and annotation.</title>
        <authorList>
            <consortium name="The Broad Institute Genomics Platform"/>
            <consortium name="The Broad Institute Genome Sequencing Center for Infectious Disease"/>
            <person name="Wu L."/>
            <person name="Ma J."/>
        </authorList>
    </citation>
    <scope>NUCLEOTIDE SEQUENCE [LARGE SCALE GENOMIC DNA]</scope>
    <source>
        <strain evidence="4">JCM 18198</strain>
    </source>
</reference>
<evidence type="ECO:0000259" key="2">
    <source>
        <dbReference type="Pfam" id="PF24880"/>
    </source>
</evidence>
<proteinExistence type="predicted"/>
<organism evidence="3 4">
    <name type="scientific">Flavobacterium hankyongi</name>
    <dbReference type="NCBI Taxonomy" id="1176532"/>
    <lineage>
        <taxon>Bacteria</taxon>
        <taxon>Pseudomonadati</taxon>
        <taxon>Bacteroidota</taxon>
        <taxon>Flavobacteriia</taxon>
        <taxon>Flavobacteriales</taxon>
        <taxon>Flavobacteriaceae</taxon>
        <taxon>Flavobacterium</taxon>
    </lineage>
</organism>
<evidence type="ECO:0000313" key="3">
    <source>
        <dbReference type="EMBL" id="GAA4772918.1"/>
    </source>
</evidence>
<accession>A0ABP9A2S4</accession>
<feature type="domain" description="DUF7738" evidence="2">
    <location>
        <begin position="115"/>
        <end position="208"/>
    </location>
</feature>
<evidence type="ECO:0000313" key="4">
    <source>
        <dbReference type="Proteomes" id="UP001500141"/>
    </source>
</evidence>
<dbReference type="InterPro" id="IPR056640">
    <property type="entry name" value="DUF7738"/>
</dbReference>
<feature type="signal peptide" evidence="1">
    <location>
        <begin position="1"/>
        <end position="21"/>
    </location>
</feature>
<sequence length="283" mass="32545">MVNKITKLIALLIIMSNLASCQNKSQPKQIYNMQGFCIQDSLTYYNGKKFDIAGSVKDFIDIAGKPDRTVIDSSGGNSNKSWKWNKTGDEAYINKNKKVEVFNIKSIDPGKEYNSIEEAVKVHGKFDEYKEDKQPLDVRKYYIWDKLGIEIFVTKNEEINCIYLHTLHYSKTKQISKEDLENSDLIYNNAPKQEYKGMYTYNGHTVDFGKMGYDNWFKTVKDLKIEGESYDPPGDSKQWSRIISERNLSVEMIRESNELGSTDGFHVSEIGVVNAVKYIQISN</sequence>
<dbReference type="EMBL" id="BAABIP010000020">
    <property type="protein sequence ID" value="GAA4772918.1"/>
    <property type="molecule type" value="Genomic_DNA"/>
</dbReference>
<keyword evidence="4" id="KW-1185">Reference proteome</keyword>
<gene>
    <name evidence="3" type="ORF">GCM10023230_24190</name>
</gene>
<dbReference type="Proteomes" id="UP001500141">
    <property type="component" value="Unassembled WGS sequence"/>
</dbReference>
<protein>
    <recommendedName>
        <fullName evidence="2">DUF7738 domain-containing protein</fullName>
    </recommendedName>
</protein>
<evidence type="ECO:0000256" key="1">
    <source>
        <dbReference type="SAM" id="SignalP"/>
    </source>
</evidence>
<dbReference type="RefSeq" id="WP_264542392.1">
    <property type="nucleotide sequence ID" value="NZ_BAABIP010000020.1"/>
</dbReference>